<evidence type="ECO:0000313" key="1">
    <source>
        <dbReference type="EMBL" id="GAA1706884.1"/>
    </source>
</evidence>
<proteinExistence type="predicted"/>
<dbReference type="Proteomes" id="UP001500618">
    <property type="component" value="Unassembled WGS sequence"/>
</dbReference>
<accession>A0ABN2IKJ1</accession>
<dbReference type="EMBL" id="BAAANY010000031">
    <property type="protein sequence ID" value="GAA1706884.1"/>
    <property type="molecule type" value="Genomic_DNA"/>
</dbReference>
<reference evidence="1 2" key="1">
    <citation type="journal article" date="2019" name="Int. J. Syst. Evol. Microbiol.">
        <title>The Global Catalogue of Microorganisms (GCM) 10K type strain sequencing project: providing services to taxonomists for standard genome sequencing and annotation.</title>
        <authorList>
            <consortium name="The Broad Institute Genomics Platform"/>
            <consortium name="The Broad Institute Genome Sequencing Center for Infectious Disease"/>
            <person name="Wu L."/>
            <person name="Ma J."/>
        </authorList>
    </citation>
    <scope>NUCLEOTIDE SEQUENCE [LARGE SCALE GENOMIC DNA]</scope>
    <source>
        <strain evidence="1 2">JCM 14718</strain>
    </source>
</reference>
<sequence length="403" mass="43975">MIVTFTGMRATAAPLSWGQSIVYDALLRRTADEDYNYNLTRVVPVPAGCTSDDVATAVAALVRRHDSLHTIFPGRTQEVIAAGELEIRVGHADTASAVEKLAAEPFDPAHDWGIRATLVCFNGQPREIVLGLSHLAVDAWAAGMLTAELRRLLRRPDVRLPAAWQPADQARHEQSEAGIRRSERGLEYLRSVAGGAAPTGPLENVPSLRHGELRSQVAEVAAARLAERCRTSDSTVYLAAFAHQQAKIADTDTCFLKTVAYNRTTDNERGCVAPFALDAFVSVSVAGPDGFAGLVKRSWAASMRAYQHAQCDPAAARELVETAGVNPPVMFNDARSPVRPSPPRQPTGTTFRWLPDFRPPGLRCYLAIADDRDGQTLSLLADHRADVVRDFLYRMEELLMRAA</sequence>
<dbReference type="PANTHER" id="PTHR45527:SF1">
    <property type="entry name" value="FATTY ACID SYNTHASE"/>
    <property type="match status" value="1"/>
</dbReference>
<dbReference type="Gene3D" id="3.30.559.10">
    <property type="entry name" value="Chloramphenicol acetyltransferase-like domain"/>
    <property type="match status" value="1"/>
</dbReference>
<comment type="caution">
    <text evidence="1">The sequence shown here is derived from an EMBL/GenBank/DDBJ whole genome shotgun (WGS) entry which is preliminary data.</text>
</comment>
<dbReference type="PANTHER" id="PTHR45527">
    <property type="entry name" value="NONRIBOSOMAL PEPTIDE SYNTHETASE"/>
    <property type="match status" value="1"/>
</dbReference>
<dbReference type="RefSeq" id="WP_163570836.1">
    <property type="nucleotide sequence ID" value="NZ_BAAANY010000031.1"/>
</dbReference>
<dbReference type="InterPro" id="IPR023213">
    <property type="entry name" value="CAT-like_dom_sf"/>
</dbReference>
<evidence type="ECO:0000313" key="2">
    <source>
        <dbReference type="Proteomes" id="UP001500618"/>
    </source>
</evidence>
<name>A0ABN2IKJ1_9ACTN</name>
<dbReference type="Gene3D" id="3.30.559.30">
    <property type="entry name" value="Nonribosomal peptide synthetase, condensation domain"/>
    <property type="match status" value="1"/>
</dbReference>
<dbReference type="SUPFAM" id="SSF52777">
    <property type="entry name" value="CoA-dependent acyltransferases"/>
    <property type="match status" value="2"/>
</dbReference>
<gene>
    <name evidence="1" type="ORF">GCM10009765_65420</name>
</gene>
<protein>
    <recommendedName>
        <fullName evidence="3">Condensation domain-containing protein</fullName>
    </recommendedName>
</protein>
<organism evidence="1 2">
    <name type="scientific">Fodinicola feengrottensis</name>
    <dbReference type="NCBI Taxonomy" id="435914"/>
    <lineage>
        <taxon>Bacteria</taxon>
        <taxon>Bacillati</taxon>
        <taxon>Actinomycetota</taxon>
        <taxon>Actinomycetes</taxon>
        <taxon>Mycobacteriales</taxon>
        <taxon>Fodinicola</taxon>
    </lineage>
</organism>
<keyword evidence="2" id="KW-1185">Reference proteome</keyword>
<evidence type="ECO:0008006" key="3">
    <source>
        <dbReference type="Google" id="ProtNLM"/>
    </source>
</evidence>